<evidence type="ECO:0000313" key="3">
    <source>
        <dbReference type="Proteomes" id="UP000193781"/>
    </source>
</evidence>
<evidence type="ECO:0000256" key="1">
    <source>
        <dbReference type="SAM" id="Phobius"/>
    </source>
</evidence>
<reference evidence="2 3" key="1">
    <citation type="submission" date="2016-01" db="EMBL/GenBank/DDBJ databases">
        <title>The new phylogeny of the genus Mycobacterium.</title>
        <authorList>
            <person name="Tarcisio F."/>
            <person name="Conor M."/>
            <person name="Antonella G."/>
            <person name="Elisabetta G."/>
            <person name="Giulia F.S."/>
            <person name="Sara T."/>
            <person name="Anna F."/>
            <person name="Clotilde B."/>
            <person name="Roberto B."/>
            <person name="Veronica D.S."/>
            <person name="Fabio R."/>
            <person name="Monica P."/>
            <person name="Olivier J."/>
            <person name="Enrico T."/>
            <person name="Nicola S."/>
        </authorList>
    </citation>
    <scope>NUCLEOTIDE SEQUENCE [LARGE SCALE GENOMIC DNA]</scope>
    <source>
        <strain evidence="2 3">DSM 44803</strain>
    </source>
</reference>
<keyword evidence="1" id="KW-1133">Transmembrane helix</keyword>
<name>A0A1X1ZMQ6_9MYCO</name>
<dbReference type="AlphaFoldDB" id="A0A1X1ZMQ6"/>
<feature type="transmembrane region" description="Helical" evidence="1">
    <location>
        <begin position="30"/>
        <end position="52"/>
    </location>
</feature>
<proteinExistence type="predicted"/>
<dbReference type="Proteomes" id="UP000193781">
    <property type="component" value="Unassembled WGS sequence"/>
</dbReference>
<keyword evidence="3" id="KW-1185">Reference proteome</keyword>
<evidence type="ECO:0000313" key="2">
    <source>
        <dbReference type="EMBL" id="ORW24568.1"/>
    </source>
</evidence>
<comment type="caution">
    <text evidence="2">The sequence shown here is derived from an EMBL/GenBank/DDBJ whole genome shotgun (WGS) entry which is preliminary data.</text>
</comment>
<accession>A0A1X1ZMQ6</accession>
<keyword evidence="1" id="KW-0812">Transmembrane</keyword>
<organism evidence="2 3">
    <name type="scientific">Mycobacterium nebraskense</name>
    <dbReference type="NCBI Taxonomy" id="244292"/>
    <lineage>
        <taxon>Bacteria</taxon>
        <taxon>Bacillati</taxon>
        <taxon>Actinomycetota</taxon>
        <taxon>Actinomycetes</taxon>
        <taxon>Mycobacteriales</taxon>
        <taxon>Mycobacteriaceae</taxon>
        <taxon>Mycobacterium</taxon>
    </lineage>
</organism>
<protein>
    <submittedName>
        <fullName evidence="2">Uncharacterized protein</fullName>
    </submittedName>
</protein>
<gene>
    <name evidence="2" type="ORF">AWC17_03230</name>
</gene>
<sequence length="167" mass="17700">MGLEPLLSAAGLMVAGMASRMHPNAEGPTLFHGASLAAILVLTVTYVSLFLIHQQHVPAWVIFALGVRVAALPAVWFTSRRLRVSGPGLRLLGYAASLILVFGDDMVVGIHDWIWMPPCRKGGGVGADAADLLFRVLEALLGLAVAARFSAAAQPPRRAGVLRLTSR</sequence>
<keyword evidence="1" id="KW-0472">Membrane</keyword>
<feature type="transmembrane region" description="Helical" evidence="1">
    <location>
        <begin position="59"/>
        <end position="79"/>
    </location>
</feature>
<dbReference type="EMBL" id="LQPH01000109">
    <property type="protein sequence ID" value="ORW24568.1"/>
    <property type="molecule type" value="Genomic_DNA"/>
</dbReference>
<feature type="transmembrane region" description="Helical" evidence="1">
    <location>
        <begin position="91"/>
        <end position="111"/>
    </location>
</feature>